<dbReference type="Proteomes" id="UP000183508">
    <property type="component" value="Unassembled WGS sequence"/>
</dbReference>
<keyword evidence="4" id="KW-1185">Reference proteome</keyword>
<gene>
    <name evidence="3" type="ORF">SAMN05421543_11039</name>
</gene>
<dbReference type="GO" id="GO:0016787">
    <property type="term" value="F:hydrolase activity"/>
    <property type="evidence" value="ECO:0007669"/>
    <property type="project" value="InterPro"/>
</dbReference>
<sequence>MKVDAHQHYWKVERGDYGWLTPDATVLYRDYLPEHLQPHLRARGIERTVVVQAAPTVEETEFLLNLAQHEPTIAGVVGWLDLDRADFPQQLSQWVSHPKWVGLRPMLQDLPEDDWILRDRVMKNIGHLCEAGVPLDILVFPRHLPYVMEALRRWPNLRAVVDHLAKPPIRTGEMEPWRSWMDEVARFPNVMCKLSGMVTEADWRLWTIDDLRPYVEHVVNTFGPDRVMFGSDWPVCLQAASYEQVHDALHELLAPVLGSAALEQVFGGNAVRFYGLE</sequence>
<evidence type="ECO:0000313" key="4">
    <source>
        <dbReference type="Proteomes" id="UP000183508"/>
    </source>
</evidence>
<accession>A0A1I7JHW6</accession>
<dbReference type="AlphaFoldDB" id="A0A1I7JHW6"/>
<protein>
    <submittedName>
        <fullName evidence="3">L-fuconolactonase</fullName>
    </submittedName>
</protein>
<dbReference type="PANTHER" id="PTHR43569:SF2">
    <property type="entry name" value="AMIDOHYDROLASE-RELATED DOMAIN-CONTAINING PROTEIN"/>
    <property type="match status" value="1"/>
</dbReference>
<reference evidence="4" key="1">
    <citation type="submission" date="2016-10" db="EMBL/GenBank/DDBJ databases">
        <authorList>
            <person name="Varghese N."/>
        </authorList>
    </citation>
    <scope>NUCLEOTIDE SEQUENCE [LARGE SCALE GENOMIC DNA]</scope>
    <source>
        <strain evidence="4">DSM 17980</strain>
    </source>
</reference>
<dbReference type="RefSeq" id="WP_074952420.1">
    <property type="nucleotide sequence ID" value="NZ_FPBV01000010.1"/>
</dbReference>
<organism evidence="3 4">
    <name type="scientific">Alicyclobacillus macrosporangiidus</name>
    <dbReference type="NCBI Taxonomy" id="392015"/>
    <lineage>
        <taxon>Bacteria</taxon>
        <taxon>Bacillati</taxon>
        <taxon>Bacillota</taxon>
        <taxon>Bacilli</taxon>
        <taxon>Bacillales</taxon>
        <taxon>Alicyclobacillaceae</taxon>
        <taxon>Alicyclobacillus</taxon>
    </lineage>
</organism>
<dbReference type="EMBL" id="FPBV01000010">
    <property type="protein sequence ID" value="SFU84779.1"/>
    <property type="molecule type" value="Genomic_DNA"/>
</dbReference>
<dbReference type="STRING" id="392015.SAMN05421543_11039"/>
<name>A0A1I7JHW6_9BACL</name>
<dbReference type="InterPro" id="IPR006680">
    <property type="entry name" value="Amidohydro-rel"/>
</dbReference>
<proteinExistence type="inferred from homology"/>
<dbReference type="Gene3D" id="3.20.20.140">
    <property type="entry name" value="Metal-dependent hydrolases"/>
    <property type="match status" value="1"/>
</dbReference>
<dbReference type="PANTHER" id="PTHR43569">
    <property type="entry name" value="AMIDOHYDROLASE"/>
    <property type="match status" value="1"/>
</dbReference>
<dbReference type="SUPFAM" id="SSF51556">
    <property type="entry name" value="Metallo-dependent hydrolases"/>
    <property type="match status" value="1"/>
</dbReference>
<dbReference type="OrthoDB" id="5450317at2"/>
<comment type="similarity">
    <text evidence="1">Belongs to the metallo-dependent hydrolases superfamily.</text>
</comment>
<evidence type="ECO:0000256" key="1">
    <source>
        <dbReference type="ARBA" id="ARBA00038310"/>
    </source>
</evidence>
<dbReference type="InterPro" id="IPR052350">
    <property type="entry name" value="Metallo-dep_Lactonases"/>
</dbReference>
<feature type="domain" description="Amidohydrolase-related" evidence="2">
    <location>
        <begin position="3"/>
        <end position="276"/>
    </location>
</feature>
<evidence type="ECO:0000313" key="3">
    <source>
        <dbReference type="EMBL" id="SFU84779.1"/>
    </source>
</evidence>
<dbReference type="InterPro" id="IPR032466">
    <property type="entry name" value="Metal_Hydrolase"/>
</dbReference>
<evidence type="ECO:0000259" key="2">
    <source>
        <dbReference type="Pfam" id="PF04909"/>
    </source>
</evidence>
<dbReference type="Pfam" id="PF04909">
    <property type="entry name" value="Amidohydro_2"/>
    <property type="match status" value="1"/>
</dbReference>